<accession>A0A4R8TJF5</accession>
<comment type="caution">
    <text evidence="1">The sequence shown here is derived from an EMBL/GenBank/DDBJ whole genome shotgun (WGS) entry which is preliminary data.</text>
</comment>
<proteinExistence type="predicted"/>
<dbReference type="Proteomes" id="UP000295604">
    <property type="component" value="Unassembled WGS sequence"/>
</dbReference>
<dbReference type="AlphaFoldDB" id="A0A4R8TJF5"/>
<evidence type="ECO:0000313" key="1">
    <source>
        <dbReference type="EMBL" id="TEA18608.1"/>
    </source>
</evidence>
<evidence type="ECO:0000313" key="2">
    <source>
        <dbReference type="Proteomes" id="UP000295604"/>
    </source>
</evidence>
<sequence length="160" mass="17580">MASRGLAAFKLGSEKSAQRLLANFLTTPATIFGWILCRWLQDGRVLVLRGRRNNDHASCETTSVSDAVAGAPQIHELRQLSGRHDILQSVRTKTGLIHSASAAAAAAENWLAYQWHKSSCRGSTHFYRSSKSGPNLSGSTRLCRLVSLFRLRTRKGSMPT</sequence>
<dbReference type="EMBL" id="QAPF01000062">
    <property type="protein sequence ID" value="TEA18608.1"/>
    <property type="molecule type" value="Genomic_DNA"/>
</dbReference>
<name>A0A4R8TJF5_9PEZI</name>
<gene>
    <name evidence="1" type="ORF">C8034_v010115</name>
</gene>
<protein>
    <submittedName>
        <fullName evidence="1">Uncharacterized protein</fullName>
    </submittedName>
</protein>
<organism evidence="1 2">
    <name type="scientific">Colletotrichum sidae</name>
    <dbReference type="NCBI Taxonomy" id="1347389"/>
    <lineage>
        <taxon>Eukaryota</taxon>
        <taxon>Fungi</taxon>
        <taxon>Dikarya</taxon>
        <taxon>Ascomycota</taxon>
        <taxon>Pezizomycotina</taxon>
        <taxon>Sordariomycetes</taxon>
        <taxon>Hypocreomycetidae</taxon>
        <taxon>Glomerellales</taxon>
        <taxon>Glomerellaceae</taxon>
        <taxon>Colletotrichum</taxon>
        <taxon>Colletotrichum orbiculare species complex</taxon>
    </lineage>
</organism>
<keyword evidence="2" id="KW-1185">Reference proteome</keyword>
<reference evidence="1 2" key="1">
    <citation type="submission" date="2018-11" db="EMBL/GenBank/DDBJ databases">
        <title>Genome sequence and assembly of Colletotrichum sidae.</title>
        <authorList>
            <person name="Gan P."/>
            <person name="Shirasu K."/>
        </authorList>
    </citation>
    <scope>NUCLEOTIDE SEQUENCE [LARGE SCALE GENOMIC DNA]</scope>
    <source>
        <strain evidence="1 2">CBS 518.97</strain>
    </source>
</reference>